<evidence type="ECO:0000256" key="7">
    <source>
        <dbReference type="PROSITE-ProRule" id="PRU10137"/>
    </source>
</evidence>
<dbReference type="Gene3D" id="3.40.50.1390">
    <property type="entry name" value="Resolvase, N-terminal catalytic domain"/>
    <property type="match status" value="1"/>
</dbReference>
<evidence type="ECO:0000256" key="3">
    <source>
        <dbReference type="ARBA" id="ARBA00023100"/>
    </source>
</evidence>
<evidence type="ECO:0000313" key="9">
    <source>
        <dbReference type="EMBL" id="CEN36703.1"/>
    </source>
</evidence>
<organism evidence="9 10">
    <name type="scientific">Capnocytophaga cynodegmi</name>
    <dbReference type="NCBI Taxonomy" id="28189"/>
    <lineage>
        <taxon>Bacteria</taxon>
        <taxon>Pseudomonadati</taxon>
        <taxon>Bacteroidota</taxon>
        <taxon>Flavobacteriia</taxon>
        <taxon>Flavobacteriales</taxon>
        <taxon>Flavobacteriaceae</taxon>
        <taxon>Capnocytophaga</taxon>
    </lineage>
</organism>
<dbReference type="InterPro" id="IPR006118">
    <property type="entry name" value="Recombinase_CS"/>
</dbReference>
<gene>
    <name evidence="9" type="ORF">CCYN74_20026</name>
</gene>
<keyword evidence="2" id="KW-0229">DNA integration</keyword>
<evidence type="ECO:0000256" key="5">
    <source>
        <dbReference type="ARBA" id="ARBA00023172"/>
    </source>
</evidence>
<feature type="active site" description="O-(5'-phospho-DNA)-serine intermediate" evidence="6 7">
    <location>
        <position position="9"/>
    </location>
</feature>
<dbReference type="AlphaFoldDB" id="A0A0B7HGQ3"/>
<evidence type="ECO:0000259" key="8">
    <source>
        <dbReference type="PROSITE" id="PS51736"/>
    </source>
</evidence>
<evidence type="ECO:0000256" key="2">
    <source>
        <dbReference type="ARBA" id="ARBA00022908"/>
    </source>
</evidence>
<dbReference type="SUPFAM" id="SSF53041">
    <property type="entry name" value="Resolvase-like"/>
    <property type="match status" value="1"/>
</dbReference>
<name>A0A0B7HGQ3_9FLAO</name>
<dbReference type="Pfam" id="PF02796">
    <property type="entry name" value="HTH_7"/>
    <property type="match status" value="1"/>
</dbReference>
<dbReference type="FunFam" id="3.40.50.1390:FF:000001">
    <property type="entry name" value="DNA recombinase"/>
    <property type="match status" value="1"/>
</dbReference>
<evidence type="ECO:0000256" key="4">
    <source>
        <dbReference type="ARBA" id="ARBA00023125"/>
    </source>
</evidence>
<evidence type="ECO:0000313" key="10">
    <source>
        <dbReference type="Proteomes" id="UP000038083"/>
    </source>
</evidence>
<keyword evidence="3" id="KW-0230">DNA invertase</keyword>
<keyword evidence="4" id="KW-0238">DNA-binding</keyword>
<sequence length="197" mass="22711">MLIGYARVSTPEQNIQSQIDLLRQNGCEQIYTDIASGVREDRKGLNDMLTYLREGDTVVVYKTDRIFRSLKNMVDLIELFNQRKIAFKSLSEPVFDTSSANGKFIIQIFGAVSEFERNLIKERTRIGIEGARRRNKHLGRPRGFQAETLEKYQFALHLYENKNVPIDKACKQANIAKTTFYRIDNSKKKVGDLPTDK</sequence>
<dbReference type="OrthoDB" id="9797501at2"/>
<dbReference type="SMART" id="SM00857">
    <property type="entry name" value="Resolvase"/>
    <property type="match status" value="1"/>
</dbReference>
<reference evidence="9 10" key="1">
    <citation type="submission" date="2015-01" db="EMBL/GenBank/DDBJ databases">
        <authorList>
            <person name="Xiang T."/>
            <person name="Song Y."/>
            <person name="Huang L."/>
            <person name="Wang B."/>
            <person name="Wu P."/>
        </authorList>
    </citation>
    <scope>NUCLEOTIDE SEQUENCE [LARGE SCALE GENOMIC DNA]</scope>
    <source>
        <strain evidence="9 10">Ccy74</strain>
    </source>
</reference>
<dbReference type="InterPro" id="IPR050639">
    <property type="entry name" value="SSR_resolvase"/>
</dbReference>
<dbReference type="CDD" id="cd03768">
    <property type="entry name" value="SR_ResInv"/>
    <property type="match status" value="1"/>
</dbReference>
<dbReference type="InterPro" id="IPR006119">
    <property type="entry name" value="Resolv_N"/>
</dbReference>
<dbReference type="GO" id="GO:0003677">
    <property type="term" value="F:DNA binding"/>
    <property type="evidence" value="ECO:0007669"/>
    <property type="project" value="UniProtKB-KW"/>
</dbReference>
<accession>A0A0B7HGQ3</accession>
<dbReference type="PROSITE" id="PS51736">
    <property type="entry name" value="RECOMBINASES_3"/>
    <property type="match status" value="1"/>
</dbReference>
<dbReference type="RefSeq" id="WP_041996256.1">
    <property type="nucleotide sequence ID" value="NZ_CDOG01000012.1"/>
</dbReference>
<dbReference type="Proteomes" id="UP000038083">
    <property type="component" value="Unassembled WGS sequence"/>
</dbReference>
<proteinExistence type="inferred from homology"/>
<feature type="domain" description="Resolvase/invertase-type recombinase catalytic" evidence="8">
    <location>
        <begin position="1"/>
        <end position="135"/>
    </location>
</feature>
<dbReference type="PANTHER" id="PTHR30461:SF2">
    <property type="entry name" value="SERINE RECOMBINASE PINE-RELATED"/>
    <property type="match status" value="1"/>
</dbReference>
<dbReference type="Pfam" id="PF00239">
    <property type="entry name" value="Resolvase"/>
    <property type="match status" value="1"/>
</dbReference>
<dbReference type="PROSITE" id="PS00397">
    <property type="entry name" value="RECOMBINASES_1"/>
    <property type="match status" value="1"/>
</dbReference>
<protein>
    <submittedName>
        <fullName evidence="9">Resolvase</fullName>
    </submittedName>
</protein>
<dbReference type="EMBL" id="CDOG01000012">
    <property type="protein sequence ID" value="CEN36703.1"/>
    <property type="molecule type" value="Genomic_DNA"/>
</dbReference>
<evidence type="ECO:0000256" key="1">
    <source>
        <dbReference type="ARBA" id="ARBA00009913"/>
    </source>
</evidence>
<evidence type="ECO:0000256" key="6">
    <source>
        <dbReference type="PIRSR" id="PIRSR606118-50"/>
    </source>
</evidence>
<keyword evidence="5" id="KW-0233">DNA recombination</keyword>
<dbReference type="InterPro" id="IPR036162">
    <property type="entry name" value="Resolvase-like_N_sf"/>
</dbReference>
<dbReference type="GO" id="GO:0015074">
    <property type="term" value="P:DNA integration"/>
    <property type="evidence" value="ECO:0007669"/>
    <property type="project" value="UniProtKB-KW"/>
</dbReference>
<dbReference type="InterPro" id="IPR006120">
    <property type="entry name" value="Resolvase_HTH_dom"/>
</dbReference>
<dbReference type="GO" id="GO:0000150">
    <property type="term" value="F:DNA strand exchange activity"/>
    <property type="evidence" value="ECO:0007669"/>
    <property type="project" value="UniProtKB-KW"/>
</dbReference>
<dbReference type="PANTHER" id="PTHR30461">
    <property type="entry name" value="DNA-INVERTASE FROM LAMBDOID PROPHAGE"/>
    <property type="match status" value="1"/>
</dbReference>
<comment type="similarity">
    <text evidence="1">Belongs to the site-specific recombinase resolvase family.</text>
</comment>